<dbReference type="Proteomes" id="UP001652660">
    <property type="component" value="Chromosome 9c"/>
</dbReference>
<sequence>MPMKGSIPCKLSKLEVPLVFHYRLLLVFPSMASGNIGNDWSSGLCDCIKDCRSCCLTCWCPCITFGRVAEIVDKGQSSCCKMGCIFCVLNLLLLNHGSLSWIISMGYRTKIRQQYGIMGGSCEDCVLHFFCGRCALCQEYRELQFQGYDVGAGWEANAAKKAYGVTMAPVGEKMTR</sequence>
<keyword evidence="1" id="KW-1185">Reference proteome</keyword>
<name>A0A6P6U848_COFAR</name>
<dbReference type="RefSeq" id="XP_027086142.2">
    <property type="nucleotide sequence ID" value="XM_027230341.2"/>
</dbReference>
<evidence type="ECO:0000313" key="2">
    <source>
        <dbReference type="RefSeq" id="XP_027086142.2"/>
    </source>
</evidence>
<dbReference type="AlphaFoldDB" id="A0A6P6U848"/>
<dbReference type="GeneID" id="113707937"/>
<organism evidence="1 2">
    <name type="scientific">Coffea arabica</name>
    <name type="common">Arabian coffee</name>
    <dbReference type="NCBI Taxonomy" id="13443"/>
    <lineage>
        <taxon>Eukaryota</taxon>
        <taxon>Viridiplantae</taxon>
        <taxon>Streptophyta</taxon>
        <taxon>Embryophyta</taxon>
        <taxon>Tracheophyta</taxon>
        <taxon>Spermatophyta</taxon>
        <taxon>Magnoliopsida</taxon>
        <taxon>eudicotyledons</taxon>
        <taxon>Gunneridae</taxon>
        <taxon>Pentapetalae</taxon>
        <taxon>asterids</taxon>
        <taxon>lamiids</taxon>
        <taxon>Gentianales</taxon>
        <taxon>Rubiaceae</taxon>
        <taxon>Ixoroideae</taxon>
        <taxon>Gardenieae complex</taxon>
        <taxon>Bertiereae - Coffeeae clade</taxon>
        <taxon>Coffeeae</taxon>
        <taxon>Coffea</taxon>
    </lineage>
</organism>
<evidence type="ECO:0000313" key="1">
    <source>
        <dbReference type="Proteomes" id="UP001652660"/>
    </source>
</evidence>
<dbReference type="PANTHER" id="PTHR15907">
    <property type="entry name" value="DUF614 FAMILY PROTEIN-RELATED"/>
    <property type="match status" value="1"/>
</dbReference>
<reference evidence="2" key="2">
    <citation type="submission" date="2025-08" db="UniProtKB">
        <authorList>
            <consortium name="RefSeq"/>
        </authorList>
    </citation>
    <scope>IDENTIFICATION</scope>
    <source>
        <tissue evidence="2">Leaves</tissue>
    </source>
</reference>
<proteinExistence type="predicted"/>
<dbReference type="OrthoDB" id="1045822at2759"/>
<protein>
    <submittedName>
        <fullName evidence="2">Protein PLANT CADMIUM RESISTANCE 1-like</fullName>
    </submittedName>
</protein>
<gene>
    <name evidence="2" type="primary">LOC113707937</name>
</gene>
<accession>A0A6P6U848</accession>
<dbReference type="NCBIfam" id="TIGR01571">
    <property type="entry name" value="A_thal_Cys_rich"/>
    <property type="match status" value="1"/>
</dbReference>
<reference evidence="1" key="1">
    <citation type="journal article" date="2025" name="Foods">
        <title>Unveiling the Microbial Signatures of Arabica Coffee Cherries: Insights into Ripeness Specific Diversity, Functional Traits, and Implications for Quality and Safety.</title>
        <authorList>
            <consortium name="RefSeq"/>
            <person name="Tenea G.N."/>
            <person name="Cifuentes V."/>
            <person name="Reyes P."/>
            <person name="Cevallos-Vallejos M."/>
        </authorList>
    </citation>
    <scope>NUCLEOTIDE SEQUENCE [LARGE SCALE GENOMIC DNA]</scope>
</reference>
<dbReference type="Pfam" id="PF04749">
    <property type="entry name" value="PLAC8"/>
    <property type="match status" value="1"/>
</dbReference>
<dbReference type="InterPro" id="IPR006461">
    <property type="entry name" value="PLAC_motif_containing"/>
</dbReference>